<evidence type="ECO:0000256" key="1">
    <source>
        <dbReference type="SAM" id="Phobius"/>
    </source>
</evidence>
<feature type="transmembrane region" description="Helical" evidence="1">
    <location>
        <begin position="77"/>
        <end position="96"/>
    </location>
</feature>
<protein>
    <recommendedName>
        <fullName evidence="2">DUF2062 domain-containing protein</fullName>
    </recommendedName>
</protein>
<evidence type="ECO:0000259" key="2">
    <source>
        <dbReference type="Pfam" id="PF09835"/>
    </source>
</evidence>
<sequence>MPRKFLKRIMPDHHAMREHPHLQRFGQRILDPQLWHLNRKRVATGLAIGLFIGLLPIPLQMLIVVPLAILLRANLPFAVMSVWITNPLTVAPIYYFEYKLGALLLEMPLLGEYAFTLSWEWFSREFSMIWQPLLLGSLICATIVALLGVVFVRIIWRLVVIRSWLQRAKQKSAKD</sequence>
<feature type="transmembrane region" description="Helical" evidence="1">
    <location>
        <begin position="103"/>
        <end position="122"/>
    </location>
</feature>
<dbReference type="HOGENOM" id="CLU_102912_3_0_6"/>
<evidence type="ECO:0000313" key="3">
    <source>
        <dbReference type="EMBL" id="AFJ02436.1"/>
    </source>
</evidence>
<dbReference type="KEGG" id="mec:Q7C_1286"/>
<keyword evidence="1" id="KW-0472">Membrane</keyword>
<dbReference type="InterPro" id="IPR018639">
    <property type="entry name" value="DUF2062"/>
</dbReference>
<name>I1YHP3_METFJ</name>
<organism evidence="3 4">
    <name type="scientific">Methylophaga frappieri (strain ATCC BAA-2434 / DSM 25690 / JAM7)</name>
    <dbReference type="NCBI Taxonomy" id="754477"/>
    <lineage>
        <taxon>Bacteria</taxon>
        <taxon>Pseudomonadati</taxon>
        <taxon>Pseudomonadota</taxon>
        <taxon>Gammaproteobacteria</taxon>
        <taxon>Thiotrichales</taxon>
        <taxon>Piscirickettsiaceae</taxon>
        <taxon>Methylophaga</taxon>
    </lineage>
</organism>
<evidence type="ECO:0000313" key="4">
    <source>
        <dbReference type="Proteomes" id="UP000009145"/>
    </source>
</evidence>
<feature type="transmembrane region" description="Helical" evidence="1">
    <location>
        <begin position="134"/>
        <end position="156"/>
    </location>
</feature>
<dbReference type="RefSeq" id="WP_014703856.1">
    <property type="nucleotide sequence ID" value="NC_017856.1"/>
</dbReference>
<keyword evidence="1" id="KW-0812">Transmembrane</keyword>
<accession>I1YHP3</accession>
<dbReference type="Proteomes" id="UP000009145">
    <property type="component" value="Chromosome"/>
</dbReference>
<dbReference type="eggNOG" id="COG3216">
    <property type="taxonomic scope" value="Bacteria"/>
</dbReference>
<feature type="transmembrane region" description="Helical" evidence="1">
    <location>
        <begin position="46"/>
        <end position="71"/>
    </location>
</feature>
<dbReference type="PANTHER" id="PTHR40547:SF1">
    <property type="entry name" value="SLL0298 PROTEIN"/>
    <property type="match status" value="1"/>
</dbReference>
<dbReference type="EMBL" id="CP003380">
    <property type="protein sequence ID" value="AFJ02436.1"/>
    <property type="molecule type" value="Genomic_DNA"/>
</dbReference>
<reference evidence="3 4" key="1">
    <citation type="journal article" date="2012" name="J. Bacteriol.">
        <title>Complete genome sequences of Methylophaga sp. strain JAM1 and Methylophaga sp. strain JAM7.</title>
        <authorList>
            <person name="Villeneuve C."/>
            <person name="Martineau C."/>
            <person name="Mauffrey F."/>
            <person name="Villemur R."/>
        </authorList>
    </citation>
    <scope>NUCLEOTIDE SEQUENCE [LARGE SCALE GENOMIC DNA]</scope>
    <source>
        <strain evidence="3 4">JAM7</strain>
    </source>
</reference>
<dbReference type="Pfam" id="PF09835">
    <property type="entry name" value="DUF2062"/>
    <property type="match status" value="1"/>
</dbReference>
<gene>
    <name evidence="3" type="ordered locus">Q7C_1286</name>
</gene>
<dbReference type="PANTHER" id="PTHR40547">
    <property type="entry name" value="SLL0298 PROTEIN"/>
    <property type="match status" value="1"/>
</dbReference>
<feature type="domain" description="DUF2062" evidence="2">
    <location>
        <begin position="23"/>
        <end position="164"/>
    </location>
</feature>
<proteinExistence type="predicted"/>
<dbReference type="OrthoDB" id="9786029at2"/>
<dbReference type="STRING" id="754477.Q7C_1286"/>
<dbReference type="AlphaFoldDB" id="I1YHP3"/>
<keyword evidence="1" id="KW-1133">Transmembrane helix</keyword>
<keyword evidence="4" id="KW-1185">Reference proteome</keyword>
<dbReference type="PATRIC" id="fig|754477.3.peg.1266"/>